<keyword evidence="1" id="KW-0812">Transmembrane</keyword>
<protein>
    <recommendedName>
        <fullName evidence="4">DUF1440 domain-containing protein</fullName>
    </recommendedName>
</protein>
<dbReference type="Proteomes" id="UP000800097">
    <property type="component" value="Unassembled WGS sequence"/>
</dbReference>
<organism evidence="2 3">
    <name type="scientific">Westerdykella ornata</name>
    <dbReference type="NCBI Taxonomy" id="318751"/>
    <lineage>
        <taxon>Eukaryota</taxon>
        <taxon>Fungi</taxon>
        <taxon>Dikarya</taxon>
        <taxon>Ascomycota</taxon>
        <taxon>Pezizomycotina</taxon>
        <taxon>Dothideomycetes</taxon>
        <taxon>Pleosporomycetidae</taxon>
        <taxon>Pleosporales</taxon>
        <taxon>Sporormiaceae</taxon>
        <taxon>Westerdykella</taxon>
    </lineage>
</organism>
<accession>A0A6A6JQ60</accession>
<evidence type="ECO:0000313" key="3">
    <source>
        <dbReference type="Proteomes" id="UP000800097"/>
    </source>
</evidence>
<keyword evidence="3" id="KW-1185">Reference proteome</keyword>
<evidence type="ECO:0000256" key="1">
    <source>
        <dbReference type="SAM" id="Phobius"/>
    </source>
</evidence>
<proteinExistence type="predicted"/>
<name>A0A6A6JQ60_WESOR</name>
<dbReference type="GeneID" id="54551011"/>
<dbReference type="AlphaFoldDB" id="A0A6A6JQ60"/>
<evidence type="ECO:0000313" key="2">
    <source>
        <dbReference type="EMBL" id="KAF2278780.1"/>
    </source>
</evidence>
<reference evidence="2" key="1">
    <citation type="journal article" date="2020" name="Stud. Mycol.">
        <title>101 Dothideomycetes genomes: a test case for predicting lifestyles and emergence of pathogens.</title>
        <authorList>
            <person name="Haridas S."/>
            <person name="Albert R."/>
            <person name="Binder M."/>
            <person name="Bloem J."/>
            <person name="Labutti K."/>
            <person name="Salamov A."/>
            <person name="Andreopoulos B."/>
            <person name="Baker S."/>
            <person name="Barry K."/>
            <person name="Bills G."/>
            <person name="Bluhm B."/>
            <person name="Cannon C."/>
            <person name="Castanera R."/>
            <person name="Culley D."/>
            <person name="Daum C."/>
            <person name="Ezra D."/>
            <person name="Gonzalez J."/>
            <person name="Henrissat B."/>
            <person name="Kuo A."/>
            <person name="Liang C."/>
            <person name="Lipzen A."/>
            <person name="Lutzoni F."/>
            <person name="Magnuson J."/>
            <person name="Mondo S."/>
            <person name="Nolan M."/>
            <person name="Ohm R."/>
            <person name="Pangilinan J."/>
            <person name="Park H.-J."/>
            <person name="Ramirez L."/>
            <person name="Alfaro M."/>
            <person name="Sun H."/>
            <person name="Tritt A."/>
            <person name="Yoshinaga Y."/>
            <person name="Zwiers L.-H."/>
            <person name="Turgeon B."/>
            <person name="Goodwin S."/>
            <person name="Spatafora J."/>
            <person name="Crous P."/>
            <person name="Grigoriev I."/>
        </authorList>
    </citation>
    <scope>NUCLEOTIDE SEQUENCE</scope>
    <source>
        <strain evidence="2">CBS 379.55</strain>
    </source>
</reference>
<sequence>MPLYNAPSGPIKYPDSKSLYPTLPRVSLAQALGIGVSAGILGAITMVGTSKIEQFFTHRPASYVPGRTIATHFGLSDFYSRHPDILNHVHHVGMGILGGIVRAVMSYYGVIGPVATFLHLGLRVMMDQAVEMTAGVSDWPWTWPINEQVIDLGHKGCYAVVVGYLCDRLVRGVDWFNY</sequence>
<keyword evidence="1" id="KW-0472">Membrane</keyword>
<dbReference type="RefSeq" id="XP_033656319.1">
    <property type="nucleotide sequence ID" value="XM_033797836.1"/>
</dbReference>
<keyword evidence="1" id="KW-1133">Transmembrane helix</keyword>
<evidence type="ECO:0008006" key="4">
    <source>
        <dbReference type="Google" id="ProtNLM"/>
    </source>
</evidence>
<feature type="transmembrane region" description="Helical" evidence="1">
    <location>
        <begin position="28"/>
        <end position="49"/>
    </location>
</feature>
<dbReference type="OrthoDB" id="191139at2759"/>
<dbReference type="EMBL" id="ML986487">
    <property type="protein sequence ID" value="KAF2278780.1"/>
    <property type="molecule type" value="Genomic_DNA"/>
</dbReference>
<gene>
    <name evidence="2" type="ORF">EI97DRAFT_431027</name>
</gene>